<protein>
    <submittedName>
        <fullName evidence="1">Cysteinyl-tRNA synthetase</fullName>
    </submittedName>
</protein>
<dbReference type="InterPro" id="IPR029062">
    <property type="entry name" value="Class_I_gatase-like"/>
</dbReference>
<accession>A0A831THX4</accession>
<sequence>MTLGPVALFGSGETSKQGRQVHERLLSRFSPPVRIAVIETPAGFQPNAGLVAAKIRDFFVQSLVNLRPEVRFVPARRCDGVYNPDSPIVTEPLLWADYLFAGPGSPTYMVKHLRGTRTLALLLERWRSGAAVAFASAAAIASGRYTLPVYEIYKAGFDPYWSEGLDLLSELGLCVAVMPHWNNTEGGRELDTSRCFMSVERFRYLRRMLPRDTVILGIDEHTACIIEPESQTALVHGAGTITIIAGDREVVVPSGERFPLGWLRDDP</sequence>
<gene>
    <name evidence="1" type="ORF">ENP34_07690</name>
</gene>
<proteinExistence type="predicted"/>
<name>A0A831THX4_9BACT</name>
<comment type="caution">
    <text evidence="1">The sequence shown here is derived from an EMBL/GenBank/DDBJ whole genome shotgun (WGS) entry which is preliminary data.</text>
</comment>
<evidence type="ECO:0000313" key="1">
    <source>
        <dbReference type="EMBL" id="HEG91308.1"/>
    </source>
</evidence>
<reference evidence="1" key="1">
    <citation type="journal article" date="2020" name="mSystems">
        <title>Genome- and Community-Level Interaction Insights into Carbon Utilization and Element Cycling Functions of Hydrothermarchaeota in Hydrothermal Sediment.</title>
        <authorList>
            <person name="Zhou Z."/>
            <person name="Liu Y."/>
            <person name="Xu W."/>
            <person name="Pan J."/>
            <person name="Luo Z.H."/>
            <person name="Li M."/>
        </authorList>
    </citation>
    <scope>NUCLEOTIDE SEQUENCE [LARGE SCALE GENOMIC DNA]</scope>
    <source>
        <strain evidence="1">SpSt-210</strain>
    </source>
</reference>
<keyword evidence="1" id="KW-0436">Ligase</keyword>
<dbReference type="EMBL" id="DSIY01000188">
    <property type="protein sequence ID" value="HEG91308.1"/>
    <property type="molecule type" value="Genomic_DNA"/>
</dbReference>
<dbReference type="Gene3D" id="3.40.50.880">
    <property type="match status" value="1"/>
</dbReference>
<dbReference type="AlphaFoldDB" id="A0A831THX4"/>
<keyword evidence="1" id="KW-0030">Aminoacyl-tRNA synthetase</keyword>
<organism evidence="1">
    <name type="scientific">Thermorudis peleae</name>
    <dbReference type="NCBI Taxonomy" id="1382356"/>
    <lineage>
        <taxon>Bacteria</taxon>
        <taxon>Pseudomonadati</taxon>
        <taxon>Thermomicrobiota</taxon>
        <taxon>Thermomicrobia</taxon>
        <taxon>Thermomicrobia incertae sedis</taxon>
        <taxon>Thermorudis</taxon>
    </lineage>
</organism>
<dbReference type="GO" id="GO:0004812">
    <property type="term" value="F:aminoacyl-tRNA ligase activity"/>
    <property type="evidence" value="ECO:0007669"/>
    <property type="project" value="UniProtKB-KW"/>
</dbReference>